<feature type="binding site" evidence="8">
    <location>
        <position position="154"/>
    </location>
    <ligand>
        <name>(R)-pantoate</name>
        <dbReference type="ChEBI" id="CHEBI:15980"/>
    </ligand>
</feature>
<evidence type="ECO:0000256" key="4">
    <source>
        <dbReference type="ARBA" id="ARBA00022655"/>
    </source>
</evidence>
<evidence type="ECO:0000256" key="6">
    <source>
        <dbReference type="ARBA" id="ARBA00022840"/>
    </source>
</evidence>
<evidence type="ECO:0000256" key="5">
    <source>
        <dbReference type="ARBA" id="ARBA00022741"/>
    </source>
</evidence>
<organism evidence="9 10">
    <name type="scientific">Pectinatus haikarae</name>
    <dbReference type="NCBI Taxonomy" id="349096"/>
    <lineage>
        <taxon>Bacteria</taxon>
        <taxon>Bacillati</taxon>
        <taxon>Bacillota</taxon>
        <taxon>Negativicutes</taxon>
        <taxon>Selenomonadales</taxon>
        <taxon>Selenomonadaceae</taxon>
        <taxon>Pectinatus</taxon>
    </lineage>
</organism>
<evidence type="ECO:0000256" key="7">
    <source>
        <dbReference type="ARBA" id="ARBA00048258"/>
    </source>
</evidence>
<keyword evidence="5 8" id="KW-0547">Nucleotide-binding</keyword>
<comment type="subcellular location">
    <subcellularLocation>
        <location evidence="8">Cytoplasm</location>
    </subcellularLocation>
</comment>
<feature type="binding site" evidence="8">
    <location>
        <begin position="148"/>
        <end position="151"/>
    </location>
    <ligand>
        <name>ATP</name>
        <dbReference type="ChEBI" id="CHEBI:30616"/>
    </ligand>
</feature>
<protein>
    <recommendedName>
        <fullName evidence="8">Pantothenate synthetase</fullName>
        <shortName evidence="8">PS</shortName>
        <ecNumber evidence="8">6.3.2.1</ecNumber>
    </recommendedName>
    <alternativeName>
        <fullName evidence="8">Pantoate--beta-alanine ligase</fullName>
    </alternativeName>
    <alternativeName>
        <fullName evidence="8">Pantoate-activating enzyme</fullName>
    </alternativeName>
</protein>
<comment type="pathway">
    <text evidence="1 8">Cofactor biosynthesis; (R)-pantothenate biosynthesis; (R)-pantothenate from (R)-pantoate and beta-alanine: step 1/1.</text>
</comment>
<dbReference type="RefSeq" id="WP_307224174.1">
    <property type="nucleotide sequence ID" value="NZ_CP116940.1"/>
</dbReference>
<dbReference type="Gene3D" id="3.30.1300.10">
    <property type="entry name" value="Pantoate-beta-alanine ligase, C-terminal domain"/>
    <property type="match status" value="1"/>
</dbReference>
<feature type="binding site" evidence="8">
    <location>
        <begin position="185"/>
        <end position="188"/>
    </location>
    <ligand>
        <name>ATP</name>
        <dbReference type="ChEBI" id="CHEBI:30616"/>
    </ligand>
</feature>
<evidence type="ECO:0000256" key="2">
    <source>
        <dbReference type="ARBA" id="ARBA00009256"/>
    </source>
</evidence>
<dbReference type="CDD" id="cd00560">
    <property type="entry name" value="PanC"/>
    <property type="match status" value="1"/>
</dbReference>
<feature type="binding site" evidence="8">
    <location>
        <begin position="30"/>
        <end position="37"/>
    </location>
    <ligand>
        <name>ATP</name>
        <dbReference type="ChEBI" id="CHEBI:30616"/>
    </ligand>
</feature>
<comment type="caution">
    <text evidence="9">The sequence shown here is derived from an EMBL/GenBank/DDBJ whole genome shotgun (WGS) entry which is preliminary data.</text>
</comment>
<reference evidence="9 10" key="1">
    <citation type="submission" date="2023-07" db="EMBL/GenBank/DDBJ databases">
        <title>Genomic Encyclopedia of Type Strains, Phase IV (KMG-IV): sequencing the most valuable type-strain genomes for metagenomic binning, comparative biology and taxonomic classification.</title>
        <authorList>
            <person name="Goeker M."/>
        </authorList>
    </citation>
    <scope>NUCLEOTIDE SEQUENCE [LARGE SCALE GENOMIC DNA]</scope>
    <source>
        <strain evidence="9 10">DSM 16980</strain>
    </source>
</reference>
<feature type="binding site" evidence="8">
    <location>
        <position position="177"/>
    </location>
    <ligand>
        <name>ATP</name>
        <dbReference type="ChEBI" id="CHEBI:30616"/>
    </ligand>
</feature>
<gene>
    <name evidence="8" type="primary">panC</name>
    <name evidence="9" type="ORF">J2S01_001753</name>
</gene>
<evidence type="ECO:0000313" key="10">
    <source>
        <dbReference type="Proteomes" id="UP001239167"/>
    </source>
</evidence>
<keyword evidence="4 8" id="KW-0566">Pantothenate biosynthesis</keyword>
<keyword evidence="10" id="KW-1185">Reference proteome</keyword>
<comment type="function">
    <text evidence="8">Catalyzes the condensation of pantoate with beta-alanine in an ATP-dependent reaction via a pantoyl-adenylate intermediate.</text>
</comment>
<evidence type="ECO:0000256" key="3">
    <source>
        <dbReference type="ARBA" id="ARBA00022598"/>
    </source>
</evidence>
<keyword evidence="3 8" id="KW-0436">Ligase</keyword>
<dbReference type="InterPro" id="IPR003721">
    <property type="entry name" value="Pantoate_ligase"/>
</dbReference>
<proteinExistence type="inferred from homology"/>
<dbReference type="Pfam" id="PF02569">
    <property type="entry name" value="Pantoate_ligase"/>
    <property type="match status" value="1"/>
</dbReference>
<feature type="active site" description="Proton donor" evidence="8">
    <location>
        <position position="37"/>
    </location>
</feature>
<dbReference type="EMBL" id="JAUSUE010000012">
    <property type="protein sequence ID" value="MDQ0204031.1"/>
    <property type="molecule type" value="Genomic_DNA"/>
</dbReference>
<comment type="subunit">
    <text evidence="8">Homodimer.</text>
</comment>
<dbReference type="GO" id="GO:0004592">
    <property type="term" value="F:pantoate-beta-alanine ligase activity"/>
    <property type="evidence" value="ECO:0007669"/>
    <property type="project" value="UniProtKB-EC"/>
</dbReference>
<keyword evidence="6 8" id="KW-0067">ATP-binding</keyword>
<evidence type="ECO:0000313" key="9">
    <source>
        <dbReference type="EMBL" id="MDQ0204031.1"/>
    </source>
</evidence>
<dbReference type="Gene3D" id="3.40.50.620">
    <property type="entry name" value="HUPs"/>
    <property type="match status" value="1"/>
</dbReference>
<evidence type="ECO:0000256" key="1">
    <source>
        <dbReference type="ARBA" id="ARBA00004990"/>
    </source>
</evidence>
<dbReference type="PANTHER" id="PTHR21299:SF1">
    <property type="entry name" value="PANTOATE--BETA-ALANINE LIGASE"/>
    <property type="match status" value="1"/>
</dbReference>
<sequence length="283" mass="31233">MILCTDVKGLRKLVKDTGKKGKTIGLVPTMGALHEGHISLITACSRENDLTIVSIFVNPVQFGPNEDFDQYPRDLSGDCQKAEAAGADIIFTPDAGSLYPGKDMTWVETTGDIVKVLCGRTRPIHFRGVTTIIAKLFNITMPDKAYFGQKDAQQVEVIRKMVNDLFFDVELHIMPIVREQDGLAKSSRNIYLNKEERQSALVLYKSLKCAQSLFLQGEKNLQTICSAVHDMIAAEPLGSIEYVEAYLLPGLIPANEEFNGRALVAVAVRFGTTRLIDNVILGE</sequence>
<comment type="similarity">
    <text evidence="2 8">Belongs to the pantothenate synthetase family.</text>
</comment>
<dbReference type="InterPro" id="IPR014729">
    <property type="entry name" value="Rossmann-like_a/b/a_fold"/>
</dbReference>
<feature type="binding site" evidence="8">
    <location>
        <position position="61"/>
    </location>
    <ligand>
        <name>(R)-pantoate</name>
        <dbReference type="ChEBI" id="CHEBI:15980"/>
    </ligand>
</feature>
<comment type="catalytic activity">
    <reaction evidence="7 8">
        <text>(R)-pantoate + beta-alanine + ATP = (R)-pantothenate + AMP + diphosphate + H(+)</text>
        <dbReference type="Rhea" id="RHEA:10912"/>
        <dbReference type="ChEBI" id="CHEBI:15378"/>
        <dbReference type="ChEBI" id="CHEBI:15980"/>
        <dbReference type="ChEBI" id="CHEBI:29032"/>
        <dbReference type="ChEBI" id="CHEBI:30616"/>
        <dbReference type="ChEBI" id="CHEBI:33019"/>
        <dbReference type="ChEBI" id="CHEBI:57966"/>
        <dbReference type="ChEBI" id="CHEBI:456215"/>
        <dbReference type="EC" id="6.3.2.1"/>
    </reaction>
</comment>
<dbReference type="SUPFAM" id="SSF52374">
    <property type="entry name" value="Nucleotidylyl transferase"/>
    <property type="match status" value="1"/>
</dbReference>
<feature type="binding site" evidence="8">
    <location>
        <position position="61"/>
    </location>
    <ligand>
        <name>beta-alanine</name>
        <dbReference type="ChEBI" id="CHEBI:57966"/>
    </ligand>
</feature>
<keyword evidence="8" id="KW-0963">Cytoplasm</keyword>
<name>A0ABT9Y931_9FIRM</name>
<dbReference type="Proteomes" id="UP001239167">
    <property type="component" value="Unassembled WGS sequence"/>
</dbReference>
<dbReference type="EC" id="6.3.2.1" evidence="8"/>
<evidence type="ECO:0000256" key="8">
    <source>
        <dbReference type="HAMAP-Rule" id="MF_00158"/>
    </source>
</evidence>
<dbReference type="PANTHER" id="PTHR21299">
    <property type="entry name" value="CYTIDYLATE KINASE/PANTOATE-BETA-ALANINE LIGASE"/>
    <property type="match status" value="1"/>
</dbReference>
<comment type="miscellaneous">
    <text evidence="8">The reaction proceeds by a bi uni uni bi ping pong mechanism.</text>
</comment>
<dbReference type="NCBIfam" id="TIGR00018">
    <property type="entry name" value="panC"/>
    <property type="match status" value="1"/>
</dbReference>
<dbReference type="InterPro" id="IPR042176">
    <property type="entry name" value="Pantoate_ligase_C"/>
</dbReference>
<dbReference type="HAMAP" id="MF_00158">
    <property type="entry name" value="PanC"/>
    <property type="match status" value="1"/>
</dbReference>
<accession>A0ABT9Y931</accession>